<comment type="similarity">
    <text evidence="1">Belongs to the protein-tyrosine phosphatase family. Non-receptor class dual specificity subfamily.</text>
</comment>
<comment type="caution">
    <text evidence="8">The sequence shown here is derived from an EMBL/GenBank/DDBJ whole genome shotgun (WGS) entry which is preliminary data.</text>
</comment>
<dbReference type="GO" id="GO:0005737">
    <property type="term" value="C:cytoplasm"/>
    <property type="evidence" value="ECO:0007669"/>
    <property type="project" value="TreeGrafter"/>
</dbReference>
<dbReference type="InterPro" id="IPR000340">
    <property type="entry name" value="Dual-sp_phosphatase_cat-dom"/>
</dbReference>
<accession>A0A814HJL6</accession>
<keyword evidence="4" id="KW-0904">Protein phosphatase</keyword>
<dbReference type="PROSITE" id="PS00383">
    <property type="entry name" value="TYR_PHOSPHATASE_1"/>
    <property type="match status" value="1"/>
</dbReference>
<feature type="domain" description="Tyrosine-protein phosphatase" evidence="6">
    <location>
        <begin position="54"/>
        <end position="198"/>
    </location>
</feature>
<evidence type="ECO:0000313" key="10">
    <source>
        <dbReference type="Proteomes" id="UP000663854"/>
    </source>
</evidence>
<dbReference type="CDD" id="cd14498">
    <property type="entry name" value="DSP"/>
    <property type="match status" value="1"/>
</dbReference>
<dbReference type="EC" id="3.1.3.48" evidence="2"/>
<evidence type="ECO:0000256" key="1">
    <source>
        <dbReference type="ARBA" id="ARBA00008601"/>
    </source>
</evidence>
<dbReference type="GO" id="GO:0004725">
    <property type="term" value="F:protein tyrosine phosphatase activity"/>
    <property type="evidence" value="ECO:0007669"/>
    <property type="project" value="UniProtKB-EC"/>
</dbReference>
<dbReference type="InterPro" id="IPR020422">
    <property type="entry name" value="TYR_PHOSPHATASE_DUAL_dom"/>
</dbReference>
<evidence type="ECO:0000313" key="11">
    <source>
        <dbReference type="Proteomes" id="UP000663870"/>
    </source>
</evidence>
<evidence type="ECO:0000256" key="5">
    <source>
        <dbReference type="SAM" id="Coils"/>
    </source>
</evidence>
<evidence type="ECO:0000259" key="6">
    <source>
        <dbReference type="PROSITE" id="PS50054"/>
    </source>
</evidence>
<dbReference type="Proteomes" id="UP000663854">
    <property type="component" value="Unassembled WGS sequence"/>
</dbReference>
<dbReference type="EMBL" id="CAJNOH010000352">
    <property type="protein sequence ID" value="CAF1010703.1"/>
    <property type="molecule type" value="Genomic_DNA"/>
</dbReference>
<dbReference type="PROSITE" id="PS50056">
    <property type="entry name" value="TYR_PHOSPHATASE_2"/>
    <property type="match status" value="1"/>
</dbReference>
<dbReference type="InterPro" id="IPR000387">
    <property type="entry name" value="Tyr_Pase_dom"/>
</dbReference>
<evidence type="ECO:0000313" key="8">
    <source>
        <dbReference type="EMBL" id="CAF1010703.1"/>
    </source>
</evidence>
<proteinExistence type="inferred from homology"/>
<dbReference type="PANTHER" id="PTHR10159">
    <property type="entry name" value="DUAL SPECIFICITY PROTEIN PHOSPHATASE"/>
    <property type="match status" value="1"/>
</dbReference>
<evidence type="ECO:0000313" key="9">
    <source>
        <dbReference type="EMBL" id="CAF1113151.1"/>
    </source>
</evidence>
<evidence type="ECO:0000256" key="3">
    <source>
        <dbReference type="ARBA" id="ARBA00022801"/>
    </source>
</evidence>
<dbReference type="Pfam" id="PF00782">
    <property type="entry name" value="DSPc"/>
    <property type="match status" value="1"/>
</dbReference>
<evidence type="ECO:0000259" key="7">
    <source>
        <dbReference type="PROSITE" id="PS50056"/>
    </source>
</evidence>
<feature type="coiled-coil region" evidence="5">
    <location>
        <begin position="17"/>
        <end position="51"/>
    </location>
</feature>
<feature type="domain" description="Tyrosine specific protein phosphatases" evidence="7">
    <location>
        <begin position="111"/>
        <end position="177"/>
    </location>
</feature>
<dbReference type="InterPro" id="IPR016130">
    <property type="entry name" value="Tyr_Pase_AS"/>
</dbReference>
<dbReference type="PROSITE" id="PS50054">
    <property type="entry name" value="TYR_PHOSPHATASE_DUAL"/>
    <property type="match status" value="1"/>
</dbReference>
<dbReference type="PANTHER" id="PTHR10159:SF519">
    <property type="entry name" value="DUAL SPECIFICITY PROTEIN PHOSPHATASE MPK3"/>
    <property type="match status" value="1"/>
</dbReference>
<name>A0A814HJL6_9BILA</name>
<evidence type="ECO:0000256" key="2">
    <source>
        <dbReference type="ARBA" id="ARBA00013064"/>
    </source>
</evidence>
<dbReference type="Gene3D" id="3.90.190.10">
    <property type="entry name" value="Protein tyrosine phosphatase superfamily"/>
    <property type="match status" value="1"/>
</dbReference>
<organism evidence="8 10">
    <name type="scientific">Rotaria sordida</name>
    <dbReference type="NCBI Taxonomy" id="392033"/>
    <lineage>
        <taxon>Eukaryota</taxon>
        <taxon>Metazoa</taxon>
        <taxon>Spiralia</taxon>
        <taxon>Gnathifera</taxon>
        <taxon>Rotifera</taxon>
        <taxon>Eurotatoria</taxon>
        <taxon>Bdelloidea</taxon>
        <taxon>Philodinida</taxon>
        <taxon>Philodinidae</taxon>
        <taxon>Rotaria</taxon>
    </lineage>
</organism>
<keyword evidence="11" id="KW-1185">Reference proteome</keyword>
<dbReference type="SUPFAM" id="SSF52799">
    <property type="entry name" value="(Phosphotyrosine protein) phosphatases II"/>
    <property type="match status" value="1"/>
</dbReference>
<dbReference type="InterPro" id="IPR029021">
    <property type="entry name" value="Prot-tyrosine_phosphatase-like"/>
</dbReference>
<keyword evidence="5" id="KW-0175">Coiled coil</keyword>
<dbReference type="SMART" id="SM00195">
    <property type="entry name" value="DSPc"/>
    <property type="match status" value="1"/>
</dbReference>
<dbReference type="Proteomes" id="UP000663870">
    <property type="component" value="Unassembled WGS sequence"/>
</dbReference>
<protein>
    <recommendedName>
        <fullName evidence="2">protein-tyrosine-phosphatase</fullName>
        <ecNumber evidence="2">3.1.3.48</ecNumber>
    </recommendedName>
</protein>
<dbReference type="GO" id="GO:0043409">
    <property type="term" value="P:negative regulation of MAPK cascade"/>
    <property type="evidence" value="ECO:0007669"/>
    <property type="project" value="TreeGrafter"/>
</dbReference>
<sequence length="227" mass="26722">MSENHCENNNLIDISIKDRLRNELNATDHELKSLEKLLKIQKEKMIQQRGNSYKPSIVIDDFLYHGDLAHAIDVNLLLDLNIKYIINMCDCPLDKQIHEMFNVLWIKDLEDDFKGDIRKCFDKTNEFLFKCKQNNDKVLVHCQAGISRSSSIILAYLIRFDKQSLEKAYEYLLERRPIAAPNYGFLIQLIRYENEIKHDNQLNIIDDKQQCTIKPIEDNSPDETTKF</sequence>
<dbReference type="EMBL" id="CAJNOL010000552">
    <property type="protein sequence ID" value="CAF1113151.1"/>
    <property type="molecule type" value="Genomic_DNA"/>
</dbReference>
<dbReference type="AlphaFoldDB" id="A0A814HJL6"/>
<keyword evidence="3" id="KW-0378">Hydrolase</keyword>
<evidence type="ECO:0000256" key="4">
    <source>
        <dbReference type="ARBA" id="ARBA00022912"/>
    </source>
</evidence>
<gene>
    <name evidence="9" type="ORF">JXQ802_LOCUS19806</name>
    <name evidence="8" type="ORF">PYM288_LOCUS15092</name>
</gene>
<reference evidence="8" key="1">
    <citation type="submission" date="2021-02" db="EMBL/GenBank/DDBJ databases">
        <authorList>
            <person name="Nowell W R."/>
        </authorList>
    </citation>
    <scope>NUCLEOTIDE SEQUENCE</scope>
</reference>